<evidence type="ECO:0000313" key="6">
    <source>
        <dbReference type="Proteomes" id="UP000008743"/>
    </source>
</evidence>
<dbReference type="EMBL" id="KE346360">
    <property type="protein sequence ID" value="KJE89017.1"/>
    <property type="molecule type" value="Genomic_DNA"/>
</dbReference>
<accession>A0A0D2VGL4</accession>
<keyword evidence="3" id="KW-1133">Transmembrane helix</keyword>
<evidence type="ECO:0000256" key="3">
    <source>
        <dbReference type="SAM" id="Phobius"/>
    </source>
</evidence>
<evidence type="ECO:0000256" key="1">
    <source>
        <dbReference type="ARBA" id="ARBA00001947"/>
    </source>
</evidence>
<feature type="transmembrane region" description="Helical" evidence="3">
    <location>
        <begin position="671"/>
        <end position="692"/>
    </location>
</feature>
<organism evidence="5 6">
    <name type="scientific">Capsaspora owczarzaki (strain ATCC 30864)</name>
    <dbReference type="NCBI Taxonomy" id="595528"/>
    <lineage>
        <taxon>Eukaryota</taxon>
        <taxon>Filasterea</taxon>
        <taxon>Capsaspora</taxon>
    </lineage>
</organism>
<proteinExistence type="inferred from homology"/>
<keyword evidence="6" id="KW-1185">Reference proteome</keyword>
<feature type="transmembrane region" description="Helical" evidence="3">
    <location>
        <begin position="585"/>
        <end position="607"/>
    </location>
</feature>
<feature type="transmembrane region" description="Helical" evidence="3">
    <location>
        <begin position="704"/>
        <end position="724"/>
    </location>
</feature>
<dbReference type="AlphaFoldDB" id="A0A0D2VGL4"/>
<keyword evidence="3" id="KW-0472">Membrane</keyword>
<dbReference type="STRING" id="595528.A0A0D2VGL4"/>
<comment type="cofactor">
    <cofactor evidence="1">
        <name>Zn(2+)</name>
        <dbReference type="ChEBI" id="CHEBI:29105"/>
    </cofactor>
</comment>
<evidence type="ECO:0000313" key="5">
    <source>
        <dbReference type="EMBL" id="KJE89017.1"/>
    </source>
</evidence>
<feature type="domain" description="Peptidase M28" evidence="4">
    <location>
        <begin position="209"/>
        <end position="401"/>
    </location>
</feature>
<dbReference type="GO" id="GO:0006508">
    <property type="term" value="P:proteolysis"/>
    <property type="evidence" value="ECO:0007669"/>
    <property type="project" value="InterPro"/>
</dbReference>
<dbReference type="InterPro" id="IPR007484">
    <property type="entry name" value="Peptidase_M28"/>
</dbReference>
<evidence type="ECO:0000259" key="4">
    <source>
        <dbReference type="Pfam" id="PF04389"/>
    </source>
</evidence>
<dbReference type="PhylomeDB" id="A0A0D2VGL4"/>
<dbReference type="Gene3D" id="3.40.630.10">
    <property type="entry name" value="Zn peptidases"/>
    <property type="match status" value="1"/>
</dbReference>
<dbReference type="GO" id="GO:0008235">
    <property type="term" value="F:metalloexopeptidase activity"/>
    <property type="evidence" value="ECO:0007669"/>
    <property type="project" value="InterPro"/>
</dbReference>
<dbReference type="PANTHER" id="PTHR12147:SF26">
    <property type="entry name" value="PEPTIDASE M28 DOMAIN-CONTAINING PROTEIN"/>
    <property type="match status" value="1"/>
</dbReference>
<gene>
    <name evidence="5" type="ORF">CAOG_000577</name>
</gene>
<protein>
    <recommendedName>
        <fullName evidence="4">Peptidase M28 domain-containing protein</fullName>
    </recommendedName>
</protein>
<dbReference type="RefSeq" id="XP_004365448.2">
    <property type="nucleotide sequence ID" value="XM_004365391.2"/>
</dbReference>
<dbReference type="Proteomes" id="UP000008743">
    <property type="component" value="Unassembled WGS sequence"/>
</dbReference>
<dbReference type="Pfam" id="PF04389">
    <property type="entry name" value="Peptidase_M28"/>
    <property type="match status" value="1"/>
</dbReference>
<feature type="transmembrane region" description="Helical" evidence="3">
    <location>
        <begin position="441"/>
        <end position="462"/>
    </location>
</feature>
<name>A0A0D2VGL4_CAPO3</name>
<feature type="transmembrane region" description="Helical" evidence="3">
    <location>
        <begin position="517"/>
        <end position="539"/>
    </location>
</feature>
<feature type="transmembrane region" description="Helical" evidence="3">
    <location>
        <begin position="474"/>
        <end position="497"/>
    </location>
</feature>
<feature type="transmembrane region" description="Helical" evidence="3">
    <location>
        <begin position="41"/>
        <end position="61"/>
    </location>
</feature>
<reference evidence="6" key="1">
    <citation type="submission" date="2011-02" db="EMBL/GenBank/DDBJ databases">
        <title>The Genome Sequence of Capsaspora owczarzaki ATCC 30864.</title>
        <authorList>
            <person name="Russ C."/>
            <person name="Cuomo C."/>
            <person name="Burger G."/>
            <person name="Gray M.W."/>
            <person name="Holland P.W.H."/>
            <person name="King N."/>
            <person name="Lang F.B.F."/>
            <person name="Roger A.J."/>
            <person name="Ruiz-Trillo I."/>
            <person name="Young S.K."/>
            <person name="Zeng Q."/>
            <person name="Gargeya S."/>
            <person name="Alvarado L."/>
            <person name="Berlin A."/>
            <person name="Chapman S.B."/>
            <person name="Chen Z."/>
            <person name="Freedman E."/>
            <person name="Gellesch M."/>
            <person name="Goldberg J."/>
            <person name="Griggs A."/>
            <person name="Gujja S."/>
            <person name="Heilman E."/>
            <person name="Heiman D."/>
            <person name="Howarth C."/>
            <person name="Mehta T."/>
            <person name="Neiman D."/>
            <person name="Pearson M."/>
            <person name="Roberts A."/>
            <person name="Saif S."/>
            <person name="Shea T."/>
            <person name="Shenoy N."/>
            <person name="Sisk P."/>
            <person name="Stolte C."/>
            <person name="Sykes S."/>
            <person name="White J."/>
            <person name="Yandava C."/>
            <person name="Haas B."/>
            <person name="Nusbaum C."/>
            <person name="Birren B."/>
        </authorList>
    </citation>
    <scope>NUCLEOTIDE SEQUENCE</scope>
    <source>
        <strain evidence="6">ATCC 30864</strain>
    </source>
</reference>
<feature type="transmembrane region" description="Helical" evidence="3">
    <location>
        <begin position="551"/>
        <end position="573"/>
    </location>
</feature>
<evidence type="ECO:0000256" key="2">
    <source>
        <dbReference type="ARBA" id="ARBA00005634"/>
    </source>
</evidence>
<keyword evidence="3" id="KW-0812">Transmembrane</keyword>
<feature type="transmembrane region" description="Helical" evidence="3">
    <location>
        <begin position="628"/>
        <end position="651"/>
    </location>
</feature>
<sequence>MEMHDELLDNDSNADDKLADGRSLINGVAVDLPGTPRRRPYVAFLMWLGCIGYVAFLWGMVAISEHALPDPLPASASNRLFSEGRSFPYLQDLVNISYSSVDAGVRQDGNYPIVGRLAFDDTALSTVDYIVAKVCRELTAAYPTLTSSCNTLPGFNPRLWPTHLPVPWNASVMLPDGLTHVAISVTATARAFQQQSGSPVYMSYAELVNVVVGVSSGAHPSLVSSLVVSAHFDSVPYSPGASDNGANVAVLLELFHSLLYKPPTQHAVILLFNEAEECGLFGADAFVNAHRWAQNSKTVINLDSAGGWGPLGMIQLGPRQSWLADVYRDNVPHPYGNSLSADVFGTSVVPSGTDFEVFVRGNIVGVDCVFLRDGYQYHTGLDGLADYAAGTLQHAGDNVRGMMDGILASDYMAGYTASNTKAVWMDIVGTAFVAFDAPMSIGMLFLSMSTSVACGIVLLFIFRDRYPSRRSLGHHLIVPFLLGFSFVLLSLVAAVVLPLVAGAVVGKLNTFAWYSNIPFAVFLFGSWSILGIILVQIGYRSVLLRFESSVGPFVIEATCCLGVATFFLLLHGGLVTANVGSSLLFFWWSIFFVMALVPYLVLAGWTYDPIRVRFFHFRIDPRDIRVWLPFYLIWTLLPLLVTMSTAWRVAVAFTPFMNRFGVTGDTVILDVLYAGLIGVLVAFLLLPVTLAFSHRAQYRWKSAIGVGAIAVIMVVVACAGVSPYTSDRPRRVDVTHFCDLGDGSTTPACTLSLGAPNPGSLSTVVHAMTTSMPFTKGCQALAYKYTTQPALCYDGHVPVFNVTQPTVTVESLLGDSPSAGSVNVSLSITAPAAAVLLLRFSAWSAAGSAASPDATLTAWSLSPTVPPKPSSSWSTYLSTGLQYGLIHRRRSDTFSLWMVFSGQPASLSLDLISSYSANSPLQAQAVKSLPAWARTWGKSNAPGPLAFRITQIVSLPAPFSGSSAALPQDSYQAPLEEKALCRSNDVL</sequence>
<dbReference type="PANTHER" id="PTHR12147">
    <property type="entry name" value="METALLOPEPTIDASE M28 FAMILY MEMBER"/>
    <property type="match status" value="1"/>
</dbReference>
<dbReference type="OrthoDB" id="76293at2759"/>
<dbReference type="SUPFAM" id="SSF53187">
    <property type="entry name" value="Zn-dependent exopeptidases"/>
    <property type="match status" value="1"/>
</dbReference>
<comment type="similarity">
    <text evidence="2">Belongs to the peptidase M28 family. M28B subfamily.</text>
</comment>
<dbReference type="InParanoid" id="A0A0D2VGL4"/>
<dbReference type="InterPro" id="IPR045175">
    <property type="entry name" value="M28_fam"/>
</dbReference>